<evidence type="ECO:0000259" key="10">
    <source>
        <dbReference type="PROSITE" id="PS51449"/>
    </source>
</evidence>
<keyword evidence="2 8" id="KW-0963">Cytoplasm</keyword>
<dbReference type="Proteomes" id="UP000824088">
    <property type="component" value="Unassembled WGS sequence"/>
</dbReference>
<dbReference type="SUPFAM" id="SSF102114">
    <property type="entry name" value="Radical SAM enzymes"/>
    <property type="match status" value="1"/>
</dbReference>
<proteinExistence type="inferred from homology"/>
<dbReference type="NCBIfam" id="TIGR01125">
    <property type="entry name" value="30S ribosomal protein S12 methylthiotransferase RimO"/>
    <property type="match status" value="1"/>
</dbReference>
<dbReference type="PROSITE" id="PS50926">
    <property type="entry name" value="TRAM"/>
    <property type="match status" value="1"/>
</dbReference>
<dbReference type="Pfam" id="PF00919">
    <property type="entry name" value="UPF0004"/>
    <property type="match status" value="1"/>
</dbReference>
<dbReference type="GO" id="GO:0035599">
    <property type="term" value="F:aspartic acid methylthiotransferase activity"/>
    <property type="evidence" value="ECO:0007669"/>
    <property type="project" value="TreeGrafter"/>
</dbReference>
<keyword evidence="6 8" id="KW-0408">Iron</keyword>
<dbReference type="PROSITE" id="PS51918">
    <property type="entry name" value="RADICAL_SAM"/>
    <property type="match status" value="1"/>
</dbReference>
<keyword evidence="12" id="KW-0689">Ribosomal protein</keyword>
<dbReference type="InterPro" id="IPR002792">
    <property type="entry name" value="TRAM_dom"/>
</dbReference>
<feature type="binding site" evidence="8">
    <location>
        <position position="156"/>
    </location>
    <ligand>
        <name>[4Fe-4S] cluster</name>
        <dbReference type="ChEBI" id="CHEBI:49883"/>
        <label>2</label>
        <note>4Fe-4S-S-AdoMet</note>
    </ligand>
</feature>
<evidence type="ECO:0000256" key="5">
    <source>
        <dbReference type="ARBA" id="ARBA00022723"/>
    </source>
</evidence>
<dbReference type="CDD" id="cd01335">
    <property type="entry name" value="Radical_SAM"/>
    <property type="match status" value="1"/>
</dbReference>
<evidence type="ECO:0000313" key="12">
    <source>
        <dbReference type="EMBL" id="HIU20922.1"/>
    </source>
</evidence>
<comment type="caution">
    <text evidence="12">The sequence shown here is derived from an EMBL/GenBank/DDBJ whole genome shotgun (WGS) entry which is preliminary data.</text>
</comment>
<evidence type="ECO:0000256" key="8">
    <source>
        <dbReference type="HAMAP-Rule" id="MF_01865"/>
    </source>
</evidence>
<feature type="domain" description="TRAM" evidence="9">
    <location>
        <begin position="365"/>
        <end position="432"/>
    </location>
</feature>
<dbReference type="PANTHER" id="PTHR43837:SF1">
    <property type="entry name" value="RIBOSOMAL PROTEIN US12 METHYLTHIOTRANSFERASE RIMO"/>
    <property type="match status" value="1"/>
</dbReference>
<dbReference type="InterPro" id="IPR005839">
    <property type="entry name" value="Methylthiotransferase"/>
</dbReference>
<dbReference type="InterPro" id="IPR013848">
    <property type="entry name" value="Methylthiotransferase_N"/>
</dbReference>
<feature type="binding site" evidence="8">
    <location>
        <position position="10"/>
    </location>
    <ligand>
        <name>[4Fe-4S] cluster</name>
        <dbReference type="ChEBI" id="CHEBI:49883"/>
        <label>1</label>
    </ligand>
</feature>
<evidence type="ECO:0000256" key="2">
    <source>
        <dbReference type="ARBA" id="ARBA00022490"/>
    </source>
</evidence>
<name>A0A9D1HRX3_9FIRM</name>
<dbReference type="Gene3D" id="2.40.50.140">
    <property type="entry name" value="Nucleic acid-binding proteins"/>
    <property type="match status" value="1"/>
</dbReference>
<dbReference type="InterPro" id="IPR020612">
    <property type="entry name" value="Methylthiotransferase_CS"/>
</dbReference>
<dbReference type="Pfam" id="PF18693">
    <property type="entry name" value="TRAM_2"/>
    <property type="match status" value="1"/>
</dbReference>
<gene>
    <name evidence="8 12" type="primary">rimO</name>
    <name evidence="12" type="ORF">IAD51_01600</name>
</gene>
<dbReference type="GO" id="GO:0103039">
    <property type="term" value="F:protein methylthiotransferase activity"/>
    <property type="evidence" value="ECO:0007669"/>
    <property type="project" value="UniProtKB-EC"/>
</dbReference>
<evidence type="ECO:0000256" key="6">
    <source>
        <dbReference type="ARBA" id="ARBA00023004"/>
    </source>
</evidence>
<evidence type="ECO:0000259" key="9">
    <source>
        <dbReference type="PROSITE" id="PS50926"/>
    </source>
</evidence>
<feature type="binding site" evidence="8">
    <location>
        <position position="149"/>
    </location>
    <ligand>
        <name>[4Fe-4S] cluster</name>
        <dbReference type="ChEBI" id="CHEBI:49883"/>
        <label>2</label>
        <note>4Fe-4S-S-AdoMet</note>
    </ligand>
</feature>
<dbReference type="PROSITE" id="PS01278">
    <property type="entry name" value="MTTASE_RADICAL"/>
    <property type="match status" value="1"/>
</dbReference>
<dbReference type="PROSITE" id="PS51449">
    <property type="entry name" value="MTTASE_N"/>
    <property type="match status" value="1"/>
</dbReference>
<accession>A0A9D1HRX3</accession>
<dbReference type="InterPro" id="IPR023404">
    <property type="entry name" value="rSAM_horseshoe"/>
</dbReference>
<dbReference type="SFLD" id="SFLDG01061">
    <property type="entry name" value="methylthiotransferase"/>
    <property type="match status" value="1"/>
</dbReference>
<feature type="domain" description="MTTase N-terminal" evidence="10">
    <location>
        <begin position="1"/>
        <end position="115"/>
    </location>
</feature>
<evidence type="ECO:0000313" key="13">
    <source>
        <dbReference type="Proteomes" id="UP000824088"/>
    </source>
</evidence>
<dbReference type="GO" id="GO:0005840">
    <property type="term" value="C:ribosome"/>
    <property type="evidence" value="ECO:0007669"/>
    <property type="project" value="UniProtKB-KW"/>
</dbReference>
<sequence length="432" mass="48243">MKIGVVSLGCDKNRVDSEKMIARLVAAGHDIVSDEAAADIVVINTCAFTDDAKSEAIDEILSAAQNKTGNKKLIVTGCLPERYMETLEEEFPEVDAFFGVADYDELAAAVDKIAKGDRIYCRGGADAYYGGRVLTTPYHYAYLKIAEGCNNFCTYCAIPSIRGKYRSEKPENLLAEAKRLSDDGVKELILVAQDVTRYGVDFDGKPHLTELVRELEKLDFDWIRLLYLEPEVVDDELIAFVANEPKVCKYMDVPLQHVDSTVLKRMNRHTTEESTRELVRKIKAAGITLRTSFISGFPGESEEAHARLAAFLREAEIDFAGVFAYSREEGTPADRMRGHLDEDVKRARADELRAIETEVIEANCLRRIGRTLKVLADGIDYDRQCFVGHTERQTPDVDNVVYFTSDGEVRVGEFYDVAVTSCDGIDLIGRTI</sequence>
<keyword evidence="4 8" id="KW-0949">S-adenosyl-L-methionine</keyword>
<evidence type="ECO:0000259" key="11">
    <source>
        <dbReference type="PROSITE" id="PS51918"/>
    </source>
</evidence>
<evidence type="ECO:0000256" key="7">
    <source>
        <dbReference type="ARBA" id="ARBA00023014"/>
    </source>
</evidence>
<dbReference type="GO" id="GO:0046872">
    <property type="term" value="F:metal ion binding"/>
    <property type="evidence" value="ECO:0007669"/>
    <property type="project" value="UniProtKB-KW"/>
</dbReference>
<comment type="similarity">
    <text evidence="8">Belongs to the methylthiotransferase family. RimO subfamily.</text>
</comment>
<comment type="subcellular location">
    <subcellularLocation>
        <location evidence="8">Cytoplasm</location>
    </subcellularLocation>
</comment>
<keyword evidence="5 8" id="KW-0479">Metal-binding</keyword>
<dbReference type="Pfam" id="PF04055">
    <property type="entry name" value="Radical_SAM"/>
    <property type="match status" value="1"/>
</dbReference>
<protein>
    <recommendedName>
        <fullName evidence="8">Ribosomal protein uS12 methylthiotransferase RimO</fullName>
        <shortName evidence="8">uS12 MTTase</shortName>
        <shortName evidence="8">uS12 methylthiotransferase</shortName>
        <ecNumber evidence="8">2.8.4.4</ecNumber>
    </recommendedName>
    <alternativeName>
        <fullName evidence="8">Ribosomal protein uS12 (aspartate-C(3))-methylthiotransferase</fullName>
    </alternativeName>
    <alternativeName>
        <fullName evidence="8">Ribosome maturation factor RimO</fullName>
    </alternativeName>
</protein>
<organism evidence="12 13">
    <name type="scientific">Candidatus Limadaptatus stercorigallinarum</name>
    <dbReference type="NCBI Taxonomy" id="2840845"/>
    <lineage>
        <taxon>Bacteria</taxon>
        <taxon>Bacillati</taxon>
        <taxon>Bacillota</taxon>
        <taxon>Clostridia</taxon>
        <taxon>Eubacteriales</taxon>
        <taxon>Candidatus Limadaptatus</taxon>
    </lineage>
</organism>
<comment type="cofactor">
    <cofactor evidence="8">
        <name>[4Fe-4S] cluster</name>
        <dbReference type="ChEBI" id="CHEBI:49883"/>
    </cofactor>
    <text evidence="8">Binds 2 [4Fe-4S] clusters. One cluster is coordinated with 3 cysteines and an exchangeable S-adenosyl-L-methionine.</text>
</comment>
<feature type="binding site" evidence="8">
    <location>
        <position position="46"/>
    </location>
    <ligand>
        <name>[4Fe-4S] cluster</name>
        <dbReference type="ChEBI" id="CHEBI:49883"/>
        <label>1</label>
    </ligand>
</feature>
<keyword evidence="3 8" id="KW-0808">Transferase</keyword>
<feature type="binding site" evidence="8">
    <location>
        <position position="78"/>
    </location>
    <ligand>
        <name>[4Fe-4S] cluster</name>
        <dbReference type="ChEBI" id="CHEBI:49883"/>
        <label>1</label>
    </ligand>
</feature>
<dbReference type="InterPro" id="IPR007197">
    <property type="entry name" value="rSAM"/>
</dbReference>
<dbReference type="GO" id="GO:0005829">
    <property type="term" value="C:cytosol"/>
    <property type="evidence" value="ECO:0007669"/>
    <property type="project" value="TreeGrafter"/>
</dbReference>
<dbReference type="SMART" id="SM00729">
    <property type="entry name" value="Elp3"/>
    <property type="match status" value="1"/>
</dbReference>
<dbReference type="AlphaFoldDB" id="A0A9D1HRX3"/>
<evidence type="ECO:0000256" key="4">
    <source>
        <dbReference type="ARBA" id="ARBA00022691"/>
    </source>
</evidence>
<dbReference type="Gene3D" id="3.40.50.12160">
    <property type="entry name" value="Methylthiotransferase, N-terminal domain"/>
    <property type="match status" value="1"/>
</dbReference>
<dbReference type="SFLD" id="SFLDG01082">
    <property type="entry name" value="B12-binding_domain_containing"/>
    <property type="match status" value="1"/>
</dbReference>
<comment type="function">
    <text evidence="8">Catalyzes the methylthiolation of an aspartic acid residue of ribosomal protein uS12.</text>
</comment>
<feature type="domain" description="Radical SAM core" evidence="11">
    <location>
        <begin position="135"/>
        <end position="362"/>
    </location>
</feature>
<keyword evidence="1 8" id="KW-0004">4Fe-4S</keyword>
<dbReference type="Gene3D" id="3.80.30.20">
    <property type="entry name" value="tm_1862 like domain"/>
    <property type="match status" value="1"/>
</dbReference>
<feature type="binding site" evidence="8">
    <location>
        <position position="153"/>
    </location>
    <ligand>
        <name>[4Fe-4S] cluster</name>
        <dbReference type="ChEBI" id="CHEBI:49883"/>
        <label>2</label>
        <note>4Fe-4S-S-AdoMet</note>
    </ligand>
</feature>
<dbReference type="InterPro" id="IPR005840">
    <property type="entry name" value="Ribosomal_uS12_MeSTrfase_RimO"/>
</dbReference>
<dbReference type="GO" id="GO:0140101">
    <property type="term" value="F:catalytic activity, acting on a tRNA"/>
    <property type="evidence" value="ECO:0007669"/>
    <property type="project" value="UniProtKB-ARBA"/>
</dbReference>
<comment type="catalytic activity">
    <reaction evidence="8">
        <text>L-aspartate(89)-[ribosomal protein uS12]-hydrogen + (sulfur carrier)-SH + AH2 + 2 S-adenosyl-L-methionine = 3-methylsulfanyl-L-aspartate(89)-[ribosomal protein uS12]-hydrogen + (sulfur carrier)-H + 5'-deoxyadenosine + L-methionine + A + S-adenosyl-L-homocysteine + 2 H(+)</text>
        <dbReference type="Rhea" id="RHEA:37087"/>
        <dbReference type="Rhea" id="RHEA-COMP:10460"/>
        <dbReference type="Rhea" id="RHEA-COMP:10461"/>
        <dbReference type="Rhea" id="RHEA-COMP:14737"/>
        <dbReference type="Rhea" id="RHEA-COMP:14739"/>
        <dbReference type="ChEBI" id="CHEBI:13193"/>
        <dbReference type="ChEBI" id="CHEBI:15378"/>
        <dbReference type="ChEBI" id="CHEBI:17319"/>
        <dbReference type="ChEBI" id="CHEBI:17499"/>
        <dbReference type="ChEBI" id="CHEBI:29917"/>
        <dbReference type="ChEBI" id="CHEBI:29961"/>
        <dbReference type="ChEBI" id="CHEBI:57844"/>
        <dbReference type="ChEBI" id="CHEBI:57856"/>
        <dbReference type="ChEBI" id="CHEBI:59789"/>
        <dbReference type="ChEBI" id="CHEBI:64428"/>
        <dbReference type="ChEBI" id="CHEBI:73599"/>
        <dbReference type="EC" id="2.8.4.4"/>
    </reaction>
</comment>
<evidence type="ECO:0000256" key="3">
    <source>
        <dbReference type="ARBA" id="ARBA00022679"/>
    </source>
</evidence>
<reference evidence="12" key="1">
    <citation type="submission" date="2020-10" db="EMBL/GenBank/DDBJ databases">
        <authorList>
            <person name="Gilroy R."/>
        </authorList>
    </citation>
    <scope>NUCLEOTIDE SEQUENCE</scope>
    <source>
        <strain evidence="12">1063</strain>
    </source>
</reference>
<dbReference type="InterPro" id="IPR012340">
    <property type="entry name" value="NA-bd_OB-fold"/>
</dbReference>
<keyword evidence="12" id="KW-0687">Ribonucleoprotein</keyword>
<dbReference type="NCBIfam" id="TIGR00089">
    <property type="entry name" value="MiaB/RimO family radical SAM methylthiotransferase"/>
    <property type="match status" value="1"/>
</dbReference>
<dbReference type="GO" id="GO:0035600">
    <property type="term" value="P:tRNA methylthiolation"/>
    <property type="evidence" value="ECO:0007669"/>
    <property type="project" value="UniProtKB-ARBA"/>
</dbReference>
<dbReference type="InterPro" id="IPR038135">
    <property type="entry name" value="Methylthiotransferase_N_sf"/>
</dbReference>
<dbReference type="FunFam" id="3.80.30.20:FF:000001">
    <property type="entry name" value="tRNA-2-methylthio-N(6)-dimethylallyladenosine synthase 2"/>
    <property type="match status" value="1"/>
</dbReference>
<dbReference type="HAMAP" id="MF_01865">
    <property type="entry name" value="MTTase_RimO"/>
    <property type="match status" value="1"/>
</dbReference>
<dbReference type="InterPro" id="IPR058240">
    <property type="entry name" value="rSAM_sf"/>
</dbReference>
<evidence type="ECO:0000256" key="1">
    <source>
        <dbReference type="ARBA" id="ARBA00022485"/>
    </source>
</evidence>
<dbReference type="InterPro" id="IPR006638">
    <property type="entry name" value="Elp3/MiaA/NifB-like_rSAM"/>
</dbReference>
<dbReference type="GO" id="GO:0051539">
    <property type="term" value="F:4 iron, 4 sulfur cluster binding"/>
    <property type="evidence" value="ECO:0007669"/>
    <property type="project" value="UniProtKB-UniRule"/>
</dbReference>
<reference evidence="12" key="2">
    <citation type="journal article" date="2021" name="PeerJ">
        <title>Extensive microbial diversity within the chicken gut microbiome revealed by metagenomics and culture.</title>
        <authorList>
            <person name="Gilroy R."/>
            <person name="Ravi A."/>
            <person name="Getino M."/>
            <person name="Pursley I."/>
            <person name="Horton D.L."/>
            <person name="Alikhan N.F."/>
            <person name="Baker D."/>
            <person name="Gharbi K."/>
            <person name="Hall N."/>
            <person name="Watson M."/>
            <person name="Adriaenssens E.M."/>
            <person name="Foster-Nyarko E."/>
            <person name="Jarju S."/>
            <person name="Secka A."/>
            <person name="Antonio M."/>
            <person name="Oren A."/>
            <person name="Chaudhuri R.R."/>
            <person name="La Ragione R."/>
            <person name="Hildebrand F."/>
            <person name="Pallen M.J."/>
        </authorList>
    </citation>
    <scope>NUCLEOTIDE SEQUENCE</scope>
    <source>
        <strain evidence="12">1063</strain>
    </source>
</reference>
<dbReference type="EMBL" id="DVMN01000029">
    <property type="protein sequence ID" value="HIU20922.1"/>
    <property type="molecule type" value="Genomic_DNA"/>
</dbReference>
<dbReference type="SFLD" id="SFLDF00274">
    <property type="entry name" value="ribosomal_protein_S12_methylth"/>
    <property type="match status" value="1"/>
</dbReference>
<dbReference type="EC" id="2.8.4.4" evidence="8"/>
<keyword evidence="7 8" id="KW-0411">Iron-sulfur</keyword>
<dbReference type="SFLD" id="SFLDS00029">
    <property type="entry name" value="Radical_SAM"/>
    <property type="match status" value="1"/>
</dbReference>
<dbReference type="PANTHER" id="PTHR43837">
    <property type="entry name" value="RIBOSOMAL PROTEIN S12 METHYLTHIOTRANSFERASE RIMO"/>
    <property type="match status" value="1"/>
</dbReference>